<dbReference type="InterPro" id="IPR045078">
    <property type="entry name" value="TST/MPST-like"/>
</dbReference>
<evidence type="ECO:0000256" key="2">
    <source>
        <dbReference type="ARBA" id="ARBA00022737"/>
    </source>
</evidence>
<evidence type="ECO:0000256" key="1">
    <source>
        <dbReference type="ARBA" id="ARBA00022679"/>
    </source>
</evidence>
<dbReference type="PROSITE" id="PS50206">
    <property type="entry name" value="RHODANESE_3"/>
    <property type="match status" value="2"/>
</dbReference>
<gene>
    <name evidence="4" type="ORF">JL107_13645</name>
</gene>
<dbReference type="AlphaFoldDB" id="A0A938YQP9"/>
<dbReference type="CDD" id="cd01449">
    <property type="entry name" value="TST_Repeat_2"/>
    <property type="match status" value="1"/>
</dbReference>
<sequence>MTTAPSPLITAAELADRLASGHPPVLLDVRWTLAGADPAAHRAGHLPGALFVDLDAELAGAPGAGGRHPLPDPVALQAVWRRLGIDDDSAVVVYDGADGAPAARAWWLLRWSGLTDVRVLDGGLGAWTAGLVGGEEMAAVPGSVTVRPGSMPTVDIDGAADLAATGMLLDARAAARYRGEVEPIDPAAGHIPGAVNLPYASLIGPDGTMRPAAELRAAFAAAGVDGSTPAGASCGSGVTACHLVLAAAVAGVQLALYPGSWSQWCAAGRPVATG</sequence>
<organism evidence="4 5">
    <name type="scientific">Nakamurella flavida</name>
    <dbReference type="NCBI Taxonomy" id="363630"/>
    <lineage>
        <taxon>Bacteria</taxon>
        <taxon>Bacillati</taxon>
        <taxon>Actinomycetota</taxon>
        <taxon>Actinomycetes</taxon>
        <taxon>Nakamurellales</taxon>
        <taxon>Nakamurellaceae</taxon>
        <taxon>Nakamurella</taxon>
    </lineage>
</organism>
<dbReference type="PANTHER" id="PTHR11364:SF27">
    <property type="entry name" value="SULFURTRANSFERASE"/>
    <property type="match status" value="1"/>
</dbReference>
<evidence type="ECO:0000259" key="3">
    <source>
        <dbReference type="PROSITE" id="PS50206"/>
    </source>
</evidence>
<keyword evidence="2" id="KW-0677">Repeat</keyword>
<dbReference type="PANTHER" id="PTHR11364">
    <property type="entry name" value="THIOSULFATE SULFERTANSFERASE"/>
    <property type="match status" value="1"/>
</dbReference>
<dbReference type="InterPro" id="IPR036873">
    <property type="entry name" value="Rhodanese-like_dom_sf"/>
</dbReference>
<dbReference type="Gene3D" id="3.40.250.10">
    <property type="entry name" value="Rhodanese-like domain"/>
    <property type="match status" value="2"/>
</dbReference>
<reference evidence="4" key="1">
    <citation type="submission" date="2021-01" db="EMBL/GenBank/DDBJ databases">
        <title>KCTC 19127 draft genome.</title>
        <authorList>
            <person name="An D."/>
        </authorList>
    </citation>
    <scope>NUCLEOTIDE SEQUENCE</scope>
    <source>
        <strain evidence="4">KCTC 19127</strain>
    </source>
</reference>
<evidence type="ECO:0000313" key="4">
    <source>
        <dbReference type="EMBL" id="MBM9477488.1"/>
    </source>
</evidence>
<dbReference type="CDD" id="cd01448">
    <property type="entry name" value="TST_Repeat_1"/>
    <property type="match status" value="1"/>
</dbReference>
<keyword evidence="5" id="KW-1185">Reference proteome</keyword>
<dbReference type="Pfam" id="PF00581">
    <property type="entry name" value="Rhodanese"/>
    <property type="match status" value="2"/>
</dbReference>
<name>A0A938YQP9_9ACTN</name>
<dbReference type="SMART" id="SM00450">
    <property type="entry name" value="RHOD"/>
    <property type="match status" value="2"/>
</dbReference>
<dbReference type="GO" id="GO:0004792">
    <property type="term" value="F:thiosulfate-cyanide sulfurtransferase activity"/>
    <property type="evidence" value="ECO:0007669"/>
    <property type="project" value="TreeGrafter"/>
</dbReference>
<protein>
    <submittedName>
        <fullName evidence="4">Sulfurtransferase</fullName>
    </submittedName>
</protein>
<evidence type="ECO:0000313" key="5">
    <source>
        <dbReference type="Proteomes" id="UP000663801"/>
    </source>
</evidence>
<accession>A0A938YQP9</accession>
<dbReference type="InterPro" id="IPR001763">
    <property type="entry name" value="Rhodanese-like_dom"/>
</dbReference>
<dbReference type="EMBL" id="JAERWL010000010">
    <property type="protein sequence ID" value="MBM9477488.1"/>
    <property type="molecule type" value="Genomic_DNA"/>
</dbReference>
<feature type="domain" description="Rhodanese" evidence="3">
    <location>
        <begin position="20"/>
        <end position="129"/>
    </location>
</feature>
<feature type="domain" description="Rhodanese" evidence="3">
    <location>
        <begin position="162"/>
        <end position="273"/>
    </location>
</feature>
<comment type="caution">
    <text evidence="4">The sequence shown here is derived from an EMBL/GenBank/DDBJ whole genome shotgun (WGS) entry which is preliminary data.</text>
</comment>
<dbReference type="SUPFAM" id="SSF52821">
    <property type="entry name" value="Rhodanese/Cell cycle control phosphatase"/>
    <property type="match status" value="2"/>
</dbReference>
<dbReference type="Proteomes" id="UP000663801">
    <property type="component" value="Unassembled WGS sequence"/>
</dbReference>
<proteinExistence type="predicted"/>
<dbReference type="RefSeq" id="WP_205257581.1">
    <property type="nucleotide sequence ID" value="NZ_BAAAPV010000003.1"/>
</dbReference>
<keyword evidence="1" id="KW-0808">Transferase</keyword>